<evidence type="ECO:0000313" key="2">
    <source>
        <dbReference type="Proteomes" id="UP000265520"/>
    </source>
</evidence>
<accession>A0A392SID8</accession>
<dbReference type="EMBL" id="LXQA010376232">
    <property type="protein sequence ID" value="MCI47725.1"/>
    <property type="molecule type" value="Genomic_DNA"/>
</dbReference>
<proteinExistence type="predicted"/>
<protein>
    <submittedName>
        <fullName evidence="1">Uncharacterized protein</fullName>
    </submittedName>
</protein>
<comment type="caution">
    <text evidence="1">The sequence shown here is derived from an EMBL/GenBank/DDBJ whole genome shotgun (WGS) entry which is preliminary data.</text>
</comment>
<keyword evidence="2" id="KW-1185">Reference proteome</keyword>
<evidence type="ECO:0000313" key="1">
    <source>
        <dbReference type="EMBL" id="MCI47725.1"/>
    </source>
</evidence>
<sequence>MRKGEGIIVAGIIDYWSSCVIVEENGGDGGFEGMVSGQRVVVEQQSINSSEGGVVPADTLMLKSEISKH</sequence>
<reference evidence="1 2" key="1">
    <citation type="journal article" date="2018" name="Front. Plant Sci.">
        <title>Red Clover (Trifolium pratense) and Zigzag Clover (T. medium) - A Picture of Genomic Similarities and Differences.</title>
        <authorList>
            <person name="Dluhosova J."/>
            <person name="Istvanek J."/>
            <person name="Nedelnik J."/>
            <person name="Repkova J."/>
        </authorList>
    </citation>
    <scope>NUCLEOTIDE SEQUENCE [LARGE SCALE GENOMIC DNA]</scope>
    <source>
        <strain evidence="2">cv. 10/8</strain>
        <tissue evidence="1">Leaf</tissue>
    </source>
</reference>
<feature type="non-terminal residue" evidence="1">
    <location>
        <position position="69"/>
    </location>
</feature>
<dbReference type="AlphaFoldDB" id="A0A392SID8"/>
<dbReference type="Proteomes" id="UP000265520">
    <property type="component" value="Unassembled WGS sequence"/>
</dbReference>
<organism evidence="1 2">
    <name type="scientific">Trifolium medium</name>
    <dbReference type="NCBI Taxonomy" id="97028"/>
    <lineage>
        <taxon>Eukaryota</taxon>
        <taxon>Viridiplantae</taxon>
        <taxon>Streptophyta</taxon>
        <taxon>Embryophyta</taxon>
        <taxon>Tracheophyta</taxon>
        <taxon>Spermatophyta</taxon>
        <taxon>Magnoliopsida</taxon>
        <taxon>eudicotyledons</taxon>
        <taxon>Gunneridae</taxon>
        <taxon>Pentapetalae</taxon>
        <taxon>rosids</taxon>
        <taxon>fabids</taxon>
        <taxon>Fabales</taxon>
        <taxon>Fabaceae</taxon>
        <taxon>Papilionoideae</taxon>
        <taxon>50 kb inversion clade</taxon>
        <taxon>NPAAA clade</taxon>
        <taxon>Hologalegina</taxon>
        <taxon>IRL clade</taxon>
        <taxon>Trifolieae</taxon>
        <taxon>Trifolium</taxon>
    </lineage>
</organism>
<name>A0A392SID8_9FABA</name>